<evidence type="ECO:0000256" key="8">
    <source>
        <dbReference type="ARBA" id="ARBA00023136"/>
    </source>
</evidence>
<evidence type="ECO:0000313" key="12">
    <source>
        <dbReference type="Proteomes" id="UP000695000"/>
    </source>
</evidence>
<name>A0ABM1NJ60_NICVS</name>
<keyword evidence="3 10" id="KW-0813">Transport</keyword>
<accession>A0ABM1NJ60</accession>
<evidence type="ECO:0000256" key="1">
    <source>
        <dbReference type="ARBA" id="ARBA00004225"/>
    </source>
</evidence>
<gene>
    <name evidence="13" type="primary">LOC108569711</name>
</gene>
<reference evidence="13" key="1">
    <citation type="submission" date="2025-08" db="UniProtKB">
        <authorList>
            <consortium name="RefSeq"/>
        </authorList>
    </citation>
    <scope>IDENTIFICATION</scope>
    <source>
        <tissue evidence="13">Whole Larva</tissue>
    </source>
</reference>
<keyword evidence="8 9" id="KW-0472">Membrane</keyword>
<evidence type="ECO:0000256" key="5">
    <source>
        <dbReference type="ARBA" id="ARBA00022737"/>
    </source>
</evidence>
<evidence type="ECO:0000256" key="7">
    <source>
        <dbReference type="ARBA" id="ARBA00023128"/>
    </source>
</evidence>
<feature type="repeat" description="Solcar" evidence="9">
    <location>
        <begin position="177"/>
        <end position="260"/>
    </location>
</feature>
<dbReference type="PANTHER" id="PTHR45624">
    <property type="entry name" value="MITOCHONDRIAL BASIC AMINO ACIDS TRANSPORTER-RELATED"/>
    <property type="match status" value="1"/>
</dbReference>
<evidence type="ECO:0000256" key="4">
    <source>
        <dbReference type="ARBA" id="ARBA00022692"/>
    </source>
</evidence>
<dbReference type="GeneID" id="108569711"/>
<dbReference type="Pfam" id="PF00153">
    <property type="entry name" value="Mito_carr"/>
    <property type="match status" value="3"/>
</dbReference>
<evidence type="ECO:0000256" key="3">
    <source>
        <dbReference type="ARBA" id="ARBA00022448"/>
    </source>
</evidence>
<feature type="transmembrane region" description="Helical" evidence="11">
    <location>
        <begin position="54"/>
        <end position="77"/>
    </location>
</feature>
<dbReference type="InterPro" id="IPR002067">
    <property type="entry name" value="MCP"/>
</dbReference>
<proteinExistence type="inferred from homology"/>
<dbReference type="PROSITE" id="PS50920">
    <property type="entry name" value="SOLCAR"/>
    <property type="match status" value="3"/>
</dbReference>
<evidence type="ECO:0000256" key="2">
    <source>
        <dbReference type="ARBA" id="ARBA00006375"/>
    </source>
</evidence>
<feature type="repeat" description="Solcar" evidence="9">
    <location>
        <begin position="3"/>
        <end position="83"/>
    </location>
</feature>
<keyword evidence="4 9" id="KW-0812">Transmembrane</keyword>
<keyword evidence="12" id="KW-1185">Reference proteome</keyword>
<evidence type="ECO:0000256" key="6">
    <source>
        <dbReference type="ARBA" id="ARBA00022989"/>
    </source>
</evidence>
<evidence type="ECO:0000256" key="10">
    <source>
        <dbReference type="RuleBase" id="RU000488"/>
    </source>
</evidence>
<feature type="transmembrane region" description="Helical" evidence="11">
    <location>
        <begin position="182"/>
        <end position="200"/>
    </location>
</feature>
<keyword evidence="6 11" id="KW-1133">Transmembrane helix</keyword>
<feature type="repeat" description="Solcar" evidence="9">
    <location>
        <begin position="88"/>
        <end position="171"/>
    </location>
</feature>
<protein>
    <submittedName>
        <fullName evidence="13">Mitochondrial basic amino acids transporter</fullName>
    </submittedName>
</protein>
<sequence>MNCVCIVSGCAGVIVGHPLDTVKVHLQTQDGRSPQYKGSMDCIRQIVRKEGLRGLYRGMSSPLAGVAGINAVIFGIYGNTQRSFADPDALTAHFLAGAAAGLFQSVLASPMELAKLKVQMSHDQLGPLDCMQKIYRTEGFRGVFRGLGITVAREVPAFGSYFLTYEYLSRTRDGAPVSTSRMLFCGGLAGVVSWTLTYPVDVLKSRLQYDPKYTGAVDCLRRSLAAEGPHFLFRGLTPALVRAFPVNAAVFTVVTWTMRLLDRDFRFDNFFVMPEAAVA</sequence>
<evidence type="ECO:0000256" key="9">
    <source>
        <dbReference type="PROSITE-ProRule" id="PRU00282"/>
    </source>
</evidence>
<organism evidence="12 13">
    <name type="scientific">Nicrophorus vespilloides</name>
    <name type="common">Boreal carrion beetle</name>
    <dbReference type="NCBI Taxonomy" id="110193"/>
    <lineage>
        <taxon>Eukaryota</taxon>
        <taxon>Metazoa</taxon>
        <taxon>Ecdysozoa</taxon>
        <taxon>Arthropoda</taxon>
        <taxon>Hexapoda</taxon>
        <taxon>Insecta</taxon>
        <taxon>Pterygota</taxon>
        <taxon>Neoptera</taxon>
        <taxon>Endopterygota</taxon>
        <taxon>Coleoptera</taxon>
        <taxon>Polyphaga</taxon>
        <taxon>Staphyliniformia</taxon>
        <taxon>Silphidae</taxon>
        <taxon>Nicrophorinae</taxon>
        <taxon>Nicrophorus</taxon>
    </lineage>
</organism>
<evidence type="ECO:0000256" key="11">
    <source>
        <dbReference type="SAM" id="Phobius"/>
    </source>
</evidence>
<dbReference type="SUPFAM" id="SSF103506">
    <property type="entry name" value="Mitochondrial carrier"/>
    <property type="match status" value="1"/>
</dbReference>
<dbReference type="PANTHER" id="PTHR45624:SF61">
    <property type="entry name" value="MITOCHONDRIAL BASIC AMINO ACIDS TRANSPORTER"/>
    <property type="match status" value="1"/>
</dbReference>
<dbReference type="PRINTS" id="PR00926">
    <property type="entry name" value="MITOCARRIER"/>
</dbReference>
<dbReference type="Proteomes" id="UP000695000">
    <property type="component" value="Unplaced"/>
</dbReference>
<feature type="transmembrane region" description="Helical" evidence="11">
    <location>
        <begin position="239"/>
        <end position="261"/>
    </location>
</feature>
<feature type="transmembrane region" description="Helical" evidence="11">
    <location>
        <begin position="89"/>
        <end position="107"/>
    </location>
</feature>
<comment type="subcellular location">
    <subcellularLocation>
        <location evidence="1">Mitochondrion membrane</location>
        <topology evidence="1">Multi-pass membrane protein</topology>
    </subcellularLocation>
</comment>
<dbReference type="InterPro" id="IPR018108">
    <property type="entry name" value="MCP_transmembrane"/>
</dbReference>
<keyword evidence="5" id="KW-0677">Repeat</keyword>
<dbReference type="InterPro" id="IPR023395">
    <property type="entry name" value="MCP_dom_sf"/>
</dbReference>
<dbReference type="RefSeq" id="XP_017786860.1">
    <property type="nucleotide sequence ID" value="XM_017931371.1"/>
</dbReference>
<comment type="similarity">
    <text evidence="2 10">Belongs to the mitochondrial carrier (TC 2.A.29) family.</text>
</comment>
<dbReference type="Gene3D" id="1.50.40.10">
    <property type="entry name" value="Mitochondrial carrier domain"/>
    <property type="match status" value="2"/>
</dbReference>
<dbReference type="InterPro" id="IPR050567">
    <property type="entry name" value="Mitochondrial_Carrier"/>
</dbReference>
<keyword evidence="7" id="KW-0496">Mitochondrion</keyword>
<evidence type="ECO:0000313" key="13">
    <source>
        <dbReference type="RefSeq" id="XP_017786860.1"/>
    </source>
</evidence>